<dbReference type="Proteomes" id="UP001396898">
    <property type="component" value="Unassembled WGS sequence"/>
</dbReference>
<feature type="region of interest" description="Disordered" evidence="1">
    <location>
        <begin position="333"/>
        <end position="356"/>
    </location>
</feature>
<keyword evidence="3" id="KW-1185">Reference proteome</keyword>
<feature type="compositionally biased region" description="Acidic residues" evidence="1">
    <location>
        <begin position="343"/>
        <end position="356"/>
    </location>
</feature>
<evidence type="ECO:0000256" key="1">
    <source>
        <dbReference type="SAM" id="MobiDB-lite"/>
    </source>
</evidence>
<accession>A0ABR1R9B6</accession>
<protein>
    <submittedName>
        <fullName evidence="2">Uncharacterized protein</fullName>
    </submittedName>
</protein>
<gene>
    <name evidence="2" type="ORF">PG991_012311</name>
</gene>
<name>A0ABR1R9B6_9PEZI</name>
<organism evidence="2 3">
    <name type="scientific">Apiospora marii</name>
    <dbReference type="NCBI Taxonomy" id="335849"/>
    <lineage>
        <taxon>Eukaryota</taxon>
        <taxon>Fungi</taxon>
        <taxon>Dikarya</taxon>
        <taxon>Ascomycota</taxon>
        <taxon>Pezizomycotina</taxon>
        <taxon>Sordariomycetes</taxon>
        <taxon>Xylariomycetidae</taxon>
        <taxon>Amphisphaeriales</taxon>
        <taxon>Apiosporaceae</taxon>
        <taxon>Apiospora</taxon>
    </lineage>
</organism>
<comment type="caution">
    <text evidence="2">The sequence shown here is derived from an EMBL/GenBank/DDBJ whole genome shotgun (WGS) entry which is preliminary data.</text>
</comment>
<reference evidence="2 3" key="1">
    <citation type="submission" date="2023-01" db="EMBL/GenBank/DDBJ databases">
        <title>Analysis of 21 Apiospora genomes using comparative genomics revels a genus with tremendous synthesis potential of carbohydrate active enzymes and secondary metabolites.</title>
        <authorList>
            <person name="Sorensen T."/>
        </authorList>
    </citation>
    <scope>NUCLEOTIDE SEQUENCE [LARGE SCALE GENOMIC DNA]</scope>
    <source>
        <strain evidence="2 3">CBS 20057</strain>
    </source>
</reference>
<proteinExistence type="predicted"/>
<dbReference type="EMBL" id="JAQQWI010000017">
    <property type="protein sequence ID" value="KAK8006014.1"/>
    <property type="molecule type" value="Genomic_DNA"/>
</dbReference>
<evidence type="ECO:0000313" key="2">
    <source>
        <dbReference type="EMBL" id="KAK8006014.1"/>
    </source>
</evidence>
<sequence length="631" mass="72204">MEALGRAVTREVLAEDGDLVVIVLNIKDPRNSKEFLVNSRTLSRSSEKWKVLVSTNQDNTVFLTGNPRLHQLLLSIMHKRDGAFPQRVSEEHLFELTLIAEEYQVTHLVGPMVTGWSPRPRDWLDSINYGPDTDGILARVQKRLWVAWIYGEGALFRHLTQLLVQAVTVGEEKELSFDGVSLSVVREAHKIPVIPGLYDFIADEYHKKYQGLCDVIHKATNSNDGQFCYLYSRPDEEQITCDSTIVGSLIRGYQRHVLEPARKGEAKESLQTLFSQLNAIPIYNYPSDGIFDKHGRTHDYCNPGPWIRMRLSYNYSGHLLLEESMEQHLRRQAQLTGVKEPESDTESDADMDNNEAEDLDDSGIAMKIQVGIKGDPGHHHLLFRIMHGDFESIPDELDESQLFDLLAIVEYYQMPLSLLRPWICDWTMTSPYWHDPYDATRFYKRLWMTWVLGNMKVFHRALTVLVQEVVPANGGAELHLAGEPLPQTPEIPGLFDYLRRERQTRVAKLLDVFERQLENCETGQARYCHFDERPDTERSMCDFIVAGSILRGYYDQVAGPAGFPERCQSFMATYDQLRSIIINTYTAPGDDASSPPARQTHDGRCNPTLGLHEELEVIPRWMSWSLAFCII</sequence>
<evidence type="ECO:0000313" key="3">
    <source>
        <dbReference type="Proteomes" id="UP001396898"/>
    </source>
</evidence>